<name>N6V087_9HYPH</name>
<accession>N6V087</accession>
<feature type="region of interest" description="Disordered" evidence="1">
    <location>
        <begin position="101"/>
        <end position="128"/>
    </location>
</feature>
<dbReference type="AlphaFoldDB" id="N6V087"/>
<evidence type="ECO:0000313" key="3">
    <source>
        <dbReference type="Proteomes" id="UP000012429"/>
    </source>
</evidence>
<feature type="compositionally biased region" description="Basic and acidic residues" evidence="1">
    <location>
        <begin position="71"/>
        <end position="82"/>
    </location>
</feature>
<comment type="caution">
    <text evidence="2">The sequence shown here is derived from an EMBL/GenBank/DDBJ whole genome shotgun (WGS) entry which is preliminary data.</text>
</comment>
<feature type="region of interest" description="Disordered" evidence="1">
    <location>
        <begin position="61"/>
        <end position="85"/>
    </location>
</feature>
<feature type="region of interest" description="Disordered" evidence="1">
    <location>
        <begin position="157"/>
        <end position="195"/>
    </location>
</feature>
<protein>
    <submittedName>
        <fullName evidence="2">Uncharacterized protein</fullName>
    </submittedName>
</protein>
<evidence type="ECO:0000256" key="1">
    <source>
        <dbReference type="SAM" id="MobiDB-lite"/>
    </source>
</evidence>
<keyword evidence="3" id="KW-1185">Reference proteome</keyword>
<dbReference type="Proteomes" id="UP000012429">
    <property type="component" value="Unassembled WGS sequence"/>
</dbReference>
<organism evidence="2 3">
    <name type="scientific">Rhizobium freirei PRF 81</name>
    <dbReference type="NCBI Taxonomy" id="363754"/>
    <lineage>
        <taxon>Bacteria</taxon>
        <taxon>Pseudomonadati</taxon>
        <taxon>Pseudomonadota</taxon>
        <taxon>Alphaproteobacteria</taxon>
        <taxon>Hyphomicrobiales</taxon>
        <taxon>Rhizobiaceae</taxon>
        <taxon>Rhizobium/Agrobacterium group</taxon>
        <taxon>Rhizobium</taxon>
    </lineage>
</organism>
<feature type="compositionally biased region" description="Basic residues" evidence="1">
    <location>
        <begin position="101"/>
        <end position="110"/>
    </location>
</feature>
<proteinExistence type="predicted"/>
<reference evidence="2 3" key="1">
    <citation type="journal article" date="2012" name="BMC Genomics">
        <title>Genomic basis of broad host range and environmental adaptability of Rhizobium tropici CIAT 899 and Rhizobium sp. PRF 81 which are used in inoculants for common bean (Phaseolus vulgaris L.).</title>
        <authorList>
            <person name="Ormeno-Orrillo E."/>
            <person name="Menna P."/>
            <person name="Almeida L.G."/>
            <person name="Ollero F.J."/>
            <person name="Nicolas M.F."/>
            <person name="Pains Rodrigues E."/>
            <person name="Shigueyoshi Nakatani A."/>
            <person name="Silva Batista J.S."/>
            <person name="Oliveira Chueire L.M."/>
            <person name="Souza R.C."/>
            <person name="Ribeiro Vasconcelos A.T."/>
            <person name="Megias M."/>
            <person name="Hungria M."/>
            <person name="Martinez-Romero E."/>
        </authorList>
    </citation>
    <scope>NUCLEOTIDE SEQUENCE [LARGE SCALE GENOMIC DNA]</scope>
    <source>
        <strain evidence="2 3">PRF 81</strain>
    </source>
</reference>
<dbReference type="EMBL" id="AQHN01000056">
    <property type="protein sequence ID" value="ENN87315.1"/>
    <property type="molecule type" value="Genomic_DNA"/>
</dbReference>
<sequence length="518" mass="57770">MGRPAARLHRRRIGRSECGAFRGTSGDLRRMCKGDGECHDGQATFRTRRCQMASAGYRPCPRSGRTYAGTGHDEARDGRDPNGKPMAARLALGSRMELRAVARRSGRKPHAGAEPAAAEPDDRRSASCEPCTLDARRSSDRCADLRPAHRQTVVQRQDRFLTARGRSGGSRLSPRRRQGGLPRWPGGGGADLSPARPCHQSLHLAGHCGNPQQCRERWLQFRRMACGRAGLLGRLRCRRTRSRRLPRRFHARNNAITQKAGRIAAAGLLMDLDGSGRELGQNFFRNFEVRVDILNVVVVFEAVDELQQRLGLFFVDRHIVLRAPDRLDRFGFAERRFERLGNFTERFEGADDPMTFLVAFDIVSASFDRRFHHLVGIANGRLVGDFADVVEGEGHRTGFAKRAAGLCKDRADVGSRAVAVVGQRFDDDRRAARAVAFVTDRIVILGVGTGRLLDSAIDIVLRHRLRLGVLNRQAQARVHGRVRQARLGGDGDFTRQLREHFGTHRVLTTLAVHDVFKL</sequence>
<gene>
    <name evidence="2" type="ORF">RHSP_26082</name>
</gene>
<evidence type="ECO:0000313" key="2">
    <source>
        <dbReference type="EMBL" id="ENN87315.1"/>
    </source>
</evidence>